<name>A0A0R1H8H0_9LACO</name>
<dbReference type="AntiFam" id="ANF00057">
    <property type="entry name" value="Translation of E. coli type CRISPR repeat"/>
</dbReference>
<comment type="caution">
    <text evidence="1">The sequence shown here is derived from an EMBL/GenBank/DDBJ whole genome shotgun (WGS) entry which is preliminary data.</text>
</comment>
<evidence type="ECO:0000313" key="1">
    <source>
        <dbReference type="EMBL" id="KRK39922.1"/>
    </source>
</evidence>
<dbReference type="PATRIC" id="fig|1423726.3.peg.2258"/>
<protein>
    <submittedName>
        <fullName evidence="1">Uncharacterized protein</fullName>
    </submittedName>
</protein>
<dbReference type="EMBL" id="AZDA01000032">
    <property type="protein sequence ID" value="KRK39922.1"/>
    <property type="molecule type" value="Genomic_DNA"/>
</dbReference>
<dbReference type="AntiFam" id="ANF00006">
    <property type="entry name" value="Translation of CRISPR region"/>
</dbReference>
<gene>
    <name evidence="1" type="ORF">FC07_GL002174</name>
</gene>
<organism evidence="1 2">
    <name type="scientific">Loigolactobacillus bifermentans DSM 20003</name>
    <dbReference type="NCBI Taxonomy" id="1423726"/>
    <lineage>
        <taxon>Bacteria</taxon>
        <taxon>Bacillati</taxon>
        <taxon>Bacillota</taxon>
        <taxon>Bacilli</taxon>
        <taxon>Lactobacillales</taxon>
        <taxon>Lactobacillaceae</taxon>
        <taxon>Loigolactobacillus</taxon>
    </lineage>
</organism>
<reference evidence="1 2" key="1">
    <citation type="journal article" date="2015" name="Genome Announc.">
        <title>Expanding the biotechnology potential of lactobacilli through comparative genomics of 213 strains and associated genera.</title>
        <authorList>
            <person name="Sun Z."/>
            <person name="Harris H.M."/>
            <person name="McCann A."/>
            <person name="Guo C."/>
            <person name="Argimon S."/>
            <person name="Zhang W."/>
            <person name="Yang X."/>
            <person name="Jeffery I.B."/>
            <person name="Cooney J.C."/>
            <person name="Kagawa T.F."/>
            <person name="Liu W."/>
            <person name="Song Y."/>
            <person name="Salvetti E."/>
            <person name="Wrobel A."/>
            <person name="Rasinkangas P."/>
            <person name="Parkhill J."/>
            <person name="Rea M.C."/>
            <person name="O'Sullivan O."/>
            <person name="Ritari J."/>
            <person name="Douillard F.P."/>
            <person name="Paul Ross R."/>
            <person name="Yang R."/>
            <person name="Briner A.E."/>
            <person name="Felis G.E."/>
            <person name="de Vos W.M."/>
            <person name="Barrangou R."/>
            <person name="Klaenhammer T.R."/>
            <person name="Caufield P.W."/>
            <person name="Cui Y."/>
            <person name="Zhang H."/>
            <person name="O'Toole P.W."/>
        </authorList>
    </citation>
    <scope>NUCLEOTIDE SEQUENCE [LARGE SCALE GENOMIC DNA]</scope>
    <source>
        <strain evidence="1 2">DSM 20003</strain>
    </source>
</reference>
<evidence type="ECO:0000313" key="2">
    <source>
        <dbReference type="Proteomes" id="UP000051461"/>
    </source>
</evidence>
<sequence>MIPKDHPRWCGEYHHLLGYGGHLLGSSPLVRGIHQRAREFRYYQGIIPAGAGNTK</sequence>
<dbReference type="Proteomes" id="UP000051461">
    <property type="component" value="Unassembled WGS sequence"/>
</dbReference>
<keyword evidence="2" id="KW-1185">Reference proteome</keyword>
<dbReference type="AlphaFoldDB" id="A0A0R1H8H0"/>
<accession>A0A0R1H8H0</accession>
<proteinExistence type="predicted"/>